<dbReference type="Proteomes" id="UP000094197">
    <property type="component" value="Chromosome 1"/>
</dbReference>
<evidence type="ECO:0008006" key="3">
    <source>
        <dbReference type="Google" id="ProtNLM"/>
    </source>
</evidence>
<organism evidence="1 2">
    <name type="scientific">Leptospira tipperaryensis</name>
    <dbReference type="NCBI Taxonomy" id="2564040"/>
    <lineage>
        <taxon>Bacteria</taxon>
        <taxon>Pseudomonadati</taxon>
        <taxon>Spirochaetota</taxon>
        <taxon>Spirochaetia</taxon>
        <taxon>Leptospirales</taxon>
        <taxon>Leptospiraceae</taxon>
        <taxon>Leptospira</taxon>
    </lineage>
</organism>
<dbReference type="KEGG" id="laj:A0128_18985"/>
<evidence type="ECO:0000313" key="1">
    <source>
        <dbReference type="EMBL" id="AOP35739.1"/>
    </source>
</evidence>
<accession>A0A1D7V1M3</accession>
<name>A0A1D7V1M3_9LEPT</name>
<protein>
    <recommendedName>
        <fullName evidence="3">DUF3108 domain-containing protein</fullName>
    </recommendedName>
</protein>
<dbReference type="OrthoDB" id="1491713at2"/>
<dbReference type="AlphaFoldDB" id="A0A1D7V1M3"/>
<proteinExistence type="predicted"/>
<sequence>MKIIIPFLILNLSVSIFGETKKVHFFGTATDLESGKILYYDHHEEIWENGNHSYSRIQYKDPQGKVFAKKKIQFSKNPSIPDFQLDDLRDGYLEGGTFLKSGSAKLFARRNSEKPLEEKTISFSEPASMDGGFDYFVKNNWESLIDGKTIRFRFLVPVERDIFAFSVSKTKVGDYKGKPALFLRMKIDNAVLAVFVSPIDMVYDIESKRIMEYKGTSNINDEKGKSLNVKIVYDFR</sequence>
<dbReference type="RefSeq" id="WP_069608939.1">
    <property type="nucleotide sequence ID" value="NZ_CP015217.1"/>
</dbReference>
<dbReference type="EMBL" id="CP015217">
    <property type="protein sequence ID" value="AOP35739.1"/>
    <property type="molecule type" value="Genomic_DNA"/>
</dbReference>
<gene>
    <name evidence="1" type="ORF">A0128_18985</name>
</gene>
<evidence type="ECO:0000313" key="2">
    <source>
        <dbReference type="Proteomes" id="UP000094197"/>
    </source>
</evidence>
<keyword evidence="2" id="KW-1185">Reference proteome</keyword>
<reference evidence="1 2" key="1">
    <citation type="submission" date="2016-04" db="EMBL/GenBank/DDBJ databases">
        <title>Complete genome seqeunce of Leptospira alstonii serovar Room22.</title>
        <authorList>
            <person name="Nally J.E."/>
            <person name="Bayles D.O."/>
            <person name="Hurley D."/>
            <person name="Fanning S."/>
            <person name="McMahon B.J."/>
            <person name="Arent Z."/>
        </authorList>
    </citation>
    <scope>NUCLEOTIDE SEQUENCE [LARGE SCALE GENOMIC DNA]</scope>
    <source>
        <strain evidence="1 2">GWTS #1</strain>
    </source>
</reference>